<evidence type="ECO:0000259" key="1">
    <source>
        <dbReference type="SMART" id="SM00849"/>
    </source>
</evidence>
<protein>
    <submittedName>
        <fullName evidence="2">Competence protein ComEC</fullName>
    </submittedName>
</protein>
<dbReference type="CDD" id="cd07731">
    <property type="entry name" value="ComA-like_MBL-fold"/>
    <property type="match status" value="1"/>
</dbReference>
<sequence>MKNYKIGLGLLIVLIVAFFAGCSNNNQQFQAASSPVPKQITIQMIDVGQGDAILIRTAEQVILIDTGDVAARAKLIRFLKQQGIGSIDKVIISHPHADHLGGMAELVANFTVKQVYDSGQPTTTALYRRYLATIKQKNIPFTILAAGDQVDFGNGAVFKVLGPRQPFISEEALNNNSIAGKLVYGRFSLLFTGDVEKQAEERLRQSYPAELAATVLKSPHHGSRTSSSPPFLRAVAPEAVIISVGADNEYKHPHKATLKKYADCKARVYRTDQDGTITITSDGQSYQIVKER</sequence>
<dbReference type="STRING" id="146817.SAMN04488502_11118"/>
<dbReference type="EMBL" id="FNHB01000011">
    <property type="protein sequence ID" value="SDN05347.1"/>
    <property type="molecule type" value="Genomic_DNA"/>
</dbReference>
<dbReference type="PANTHER" id="PTHR30619">
    <property type="entry name" value="DNA INTERNALIZATION/COMPETENCE PROTEIN COMEC/REC2"/>
    <property type="match status" value="1"/>
</dbReference>
<dbReference type="SMART" id="SM00849">
    <property type="entry name" value="Lactamase_B"/>
    <property type="match status" value="1"/>
</dbReference>
<dbReference type="InterPro" id="IPR052159">
    <property type="entry name" value="Competence_DNA_uptake"/>
</dbReference>
<feature type="domain" description="Metallo-beta-lactamase" evidence="1">
    <location>
        <begin position="49"/>
        <end position="246"/>
    </location>
</feature>
<evidence type="ECO:0000313" key="3">
    <source>
        <dbReference type="Proteomes" id="UP000214880"/>
    </source>
</evidence>
<dbReference type="AlphaFoldDB" id="A0A1G9Y8K3"/>
<dbReference type="InterPro" id="IPR001279">
    <property type="entry name" value="Metallo-B-lactamas"/>
</dbReference>
<accession>A0A1G9Y8K3</accession>
<dbReference type="SUPFAM" id="SSF56281">
    <property type="entry name" value="Metallo-hydrolase/oxidoreductase"/>
    <property type="match status" value="1"/>
</dbReference>
<evidence type="ECO:0000313" key="2">
    <source>
        <dbReference type="EMBL" id="SDN05347.1"/>
    </source>
</evidence>
<dbReference type="Proteomes" id="UP000214880">
    <property type="component" value="Unassembled WGS sequence"/>
</dbReference>
<reference evidence="2 3" key="1">
    <citation type="submission" date="2016-10" db="EMBL/GenBank/DDBJ databases">
        <authorList>
            <person name="de Groot N.N."/>
        </authorList>
    </citation>
    <scope>NUCLEOTIDE SEQUENCE [LARGE SCALE GENOMIC DNA]</scope>
    <source>
        <strain evidence="2 3">DSM 1736</strain>
    </source>
</reference>
<dbReference type="Gene3D" id="3.60.15.10">
    <property type="entry name" value="Ribonuclease Z/Hydroxyacylglutathione hydrolase-like"/>
    <property type="match status" value="1"/>
</dbReference>
<dbReference type="InterPro" id="IPR035681">
    <property type="entry name" value="ComA-like_MBL"/>
</dbReference>
<dbReference type="InterPro" id="IPR036866">
    <property type="entry name" value="RibonucZ/Hydroxyglut_hydro"/>
</dbReference>
<dbReference type="PROSITE" id="PS51257">
    <property type="entry name" value="PROKAR_LIPOPROTEIN"/>
    <property type="match status" value="1"/>
</dbReference>
<dbReference type="Pfam" id="PF00753">
    <property type="entry name" value="Lactamase_B"/>
    <property type="match status" value="1"/>
</dbReference>
<organism evidence="2 3">
    <name type="scientific">Dendrosporobacter quercicolus</name>
    <dbReference type="NCBI Taxonomy" id="146817"/>
    <lineage>
        <taxon>Bacteria</taxon>
        <taxon>Bacillati</taxon>
        <taxon>Bacillota</taxon>
        <taxon>Negativicutes</taxon>
        <taxon>Selenomonadales</taxon>
        <taxon>Sporomusaceae</taxon>
        <taxon>Dendrosporobacter</taxon>
    </lineage>
</organism>
<gene>
    <name evidence="2" type="ORF">SAMN04488502_11118</name>
</gene>
<name>A0A1G9Y8K3_9FIRM</name>
<dbReference type="PANTHER" id="PTHR30619:SF1">
    <property type="entry name" value="RECOMBINATION PROTEIN 2"/>
    <property type="match status" value="1"/>
</dbReference>
<keyword evidence="3" id="KW-1185">Reference proteome</keyword>
<proteinExistence type="predicted"/>